<dbReference type="EMBL" id="NTHN02000019">
    <property type="protein sequence ID" value="MCT4370977.1"/>
    <property type="molecule type" value="Genomic_DNA"/>
</dbReference>
<evidence type="ECO:0000256" key="5">
    <source>
        <dbReference type="ARBA" id="ARBA00022519"/>
    </source>
</evidence>
<dbReference type="PANTHER" id="PTHR30614:SF10">
    <property type="entry name" value="ARGININE ABC TRANSPORTER PERMEASE PROTEIN ARTM"/>
    <property type="match status" value="1"/>
</dbReference>
<evidence type="ECO:0000256" key="4">
    <source>
        <dbReference type="ARBA" id="ARBA00022475"/>
    </source>
</evidence>
<evidence type="ECO:0000256" key="3">
    <source>
        <dbReference type="ARBA" id="ARBA00022448"/>
    </source>
</evidence>
<keyword evidence="7 9" id="KW-1133">Transmembrane helix</keyword>
<evidence type="ECO:0000256" key="8">
    <source>
        <dbReference type="ARBA" id="ARBA00023136"/>
    </source>
</evidence>
<proteinExistence type="inferred from homology"/>
<dbReference type="Proteomes" id="UP000217448">
    <property type="component" value="Unassembled WGS sequence"/>
</dbReference>
<dbReference type="PROSITE" id="PS50928">
    <property type="entry name" value="ABC_TM1"/>
    <property type="match status" value="1"/>
</dbReference>
<protein>
    <submittedName>
        <fullName evidence="12">ABC transporter permease</fullName>
    </submittedName>
</protein>
<evidence type="ECO:0000256" key="7">
    <source>
        <dbReference type="ARBA" id="ARBA00022989"/>
    </source>
</evidence>
<evidence type="ECO:0000313" key="13">
    <source>
        <dbReference type="Proteomes" id="UP000217448"/>
    </source>
</evidence>
<dbReference type="InterPro" id="IPR010065">
    <property type="entry name" value="AA_ABC_transptr_permease_3TM"/>
</dbReference>
<evidence type="ECO:0000256" key="6">
    <source>
        <dbReference type="ARBA" id="ARBA00022692"/>
    </source>
</evidence>
<reference evidence="13" key="2">
    <citation type="submission" date="2023-07" db="EMBL/GenBank/DDBJ databases">
        <title>Yangia mangrovi SAOS 153D genome.</title>
        <authorList>
            <person name="Verma A."/>
            <person name="Pal Y."/>
            <person name="Sundharam S."/>
            <person name="Bisht B."/>
            <person name="Srinivasan K."/>
        </authorList>
    </citation>
    <scope>NUCLEOTIDE SEQUENCE [LARGE SCALE GENOMIC DNA]</scope>
    <source>
        <strain evidence="13">SAOS 153D</strain>
    </source>
</reference>
<dbReference type="GO" id="GO:0043190">
    <property type="term" value="C:ATP-binding cassette (ABC) transporter complex"/>
    <property type="evidence" value="ECO:0007669"/>
    <property type="project" value="InterPro"/>
</dbReference>
<keyword evidence="4" id="KW-1003">Cell membrane</keyword>
<evidence type="ECO:0000256" key="2">
    <source>
        <dbReference type="ARBA" id="ARBA00010072"/>
    </source>
</evidence>
<dbReference type="RefSeq" id="WP_095881750.1">
    <property type="nucleotide sequence ID" value="NZ_NTHN02000019.1"/>
</dbReference>
<keyword evidence="13" id="KW-1185">Reference proteome</keyword>
<dbReference type="InterPro" id="IPR035906">
    <property type="entry name" value="MetI-like_sf"/>
</dbReference>
<keyword evidence="8 9" id="KW-0472">Membrane</keyword>
<sequence length="244" mass="26509">MDFPFLWQTVQTLSAGIPLTLLLATLSVSIGVVIAITIAATRLWGPRALQQAAKFYVFVFRGTPLLVQMFLIYYGLGQFEAVRSSFLWPVLREPFWCAILALSLNTGAYGSEIVRGGLQSVGHGQREAAMACGMSPWLAFRRIVLPQAVRQALPAYGNELILLCKATSLASMITLMEITGLAAKLISDTYRVIEVFAAAGAIYLAINFVLTRLVAFADHRLTAHLRPVATGKPAPDTRLTGAKP</sequence>
<dbReference type="InterPro" id="IPR000515">
    <property type="entry name" value="MetI-like"/>
</dbReference>
<evidence type="ECO:0000256" key="9">
    <source>
        <dbReference type="RuleBase" id="RU363032"/>
    </source>
</evidence>
<reference evidence="12" key="1">
    <citation type="submission" date="2017-09" db="EMBL/GenBank/DDBJ databases">
        <title>Yangia sp. SAOS 153D whole genome sequencing.</title>
        <authorList>
            <person name="Verma A."/>
            <person name="Krishnamurthi S."/>
        </authorList>
    </citation>
    <scope>NUCLEOTIDE SEQUENCE [LARGE SCALE GENOMIC DNA]</scope>
    <source>
        <strain evidence="12">SAOS 153D</strain>
    </source>
</reference>
<dbReference type="Pfam" id="PF00528">
    <property type="entry name" value="BPD_transp_1"/>
    <property type="match status" value="1"/>
</dbReference>
<comment type="caution">
    <text evidence="12">The sequence shown here is derived from an EMBL/GenBank/DDBJ whole genome shotgun (WGS) entry which is preliminary data.</text>
</comment>
<keyword evidence="6 9" id="KW-0812">Transmembrane</keyword>
<dbReference type="NCBIfam" id="TIGR01726">
    <property type="entry name" value="HEQRo_perm_3TM"/>
    <property type="match status" value="1"/>
</dbReference>
<evidence type="ECO:0000259" key="10">
    <source>
        <dbReference type="PROSITE" id="PS50928"/>
    </source>
</evidence>
<evidence type="ECO:0000256" key="1">
    <source>
        <dbReference type="ARBA" id="ARBA00004429"/>
    </source>
</evidence>
<dbReference type="Gene3D" id="1.10.3720.10">
    <property type="entry name" value="MetI-like"/>
    <property type="match status" value="1"/>
</dbReference>
<evidence type="ECO:0000313" key="12">
    <source>
        <dbReference type="EMBL" id="PBD19753.1"/>
    </source>
</evidence>
<keyword evidence="3 9" id="KW-0813">Transport</keyword>
<keyword evidence="5" id="KW-0997">Cell inner membrane</keyword>
<feature type="transmembrane region" description="Helical" evidence="9">
    <location>
        <begin position="195"/>
        <end position="217"/>
    </location>
</feature>
<dbReference type="InterPro" id="IPR043429">
    <property type="entry name" value="ArtM/GltK/GlnP/TcyL/YhdX-like"/>
</dbReference>
<organism evidence="12">
    <name type="scientific">Alloyangia mangrovi</name>
    <dbReference type="NCBI Taxonomy" id="1779329"/>
    <lineage>
        <taxon>Bacteria</taxon>
        <taxon>Pseudomonadati</taxon>
        <taxon>Pseudomonadota</taxon>
        <taxon>Alphaproteobacteria</taxon>
        <taxon>Rhodobacterales</taxon>
        <taxon>Roseobacteraceae</taxon>
        <taxon>Alloyangia</taxon>
    </lineage>
</organism>
<dbReference type="PANTHER" id="PTHR30614">
    <property type="entry name" value="MEMBRANE COMPONENT OF AMINO ACID ABC TRANSPORTER"/>
    <property type="match status" value="1"/>
</dbReference>
<dbReference type="OrthoDB" id="9814550at2"/>
<name>A0A2A3JX71_9RHOB</name>
<dbReference type="GO" id="GO:0006865">
    <property type="term" value="P:amino acid transport"/>
    <property type="evidence" value="ECO:0007669"/>
    <property type="project" value="TreeGrafter"/>
</dbReference>
<gene>
    <name evidence="11" type="ORF">CLG85_011880</name>
    <name evidence="12" type="ORF">CLG85_07760</name>
</gene>
<feature type="transmembrane region" description="Helical" evidence="9">
    <location>
        <begin position="55"/>
        <end position="76"/>
    </location>
</feature>
<dbReference type="EMBL" id="NTHN01000099">
    <property type="protein sequence ID" value="PBD19753.1"/>
    <property type="molecule type" value="Genomic_DNA"/>
</dbReference>
<dbReference type="CDD" id="cd06261">
    <property type="entry name" value="TM_PBP2"/>
    <property type="match status" value="1"/>
</dbReference>
<reference evidence="11" key="3">
    <citation type="submission" date="2024-05" db="EMBL/GenBank/DDBJ databases">
        <title>Yangia mangrovi SAOS 153D genome.</title>
        <authorList>
            <person name="Verma A."/>
            <person name="Pal Y."/>
            <person name="Sundharam S."/>
            <person name="Bisht B."/>
            <person name="Srinivasan K."/>
        </authorList>
    </citation>
    <scope>NUCLEOTIDE SEQUENCE</scope>
    <source>
        <strain evidence="11">SAOS 153D</strain>
    </source>
</reference>
<comment type="similarity">
    <text evidence="2">Belongs to the binding-protein-dependent transport system permease family. HisMQ subfamily.</text>
</comment>
<dbReference type="AlphaFoldDB" id="A0A2A3JX71"/>
<dbReference type="SUPFAM" id="SSF161098">
    <property type="entry name" value="MetI-like"/>
    <property type="match status" value="1"/>
</dbReference>
<feature type="transmembrane region" description="Helical" evidence="9">
    <location>
        <begin position="20"/>
        <end position="43"/>
    </location>
</feature>
<dbReference type="GO" id="GO:0022857">
    <property type="term" value="F:transmembrane transporter activity"/>
    <property type="evidence" value="ECO:0007669"/>
    <property type="project" value="InterPro"/>
</dbReference>
<feature type="domain" description="ABC transmembrane type-1" evidence="10">
    <location>
        <begin position="17"/>
        <end position="214"/>
    </location>
</feature>
<accession>A0A2A3JX71</accession>
<evidence type="ECO:0000313" key="11">
    <source>
        <dbReference type="EMBL" id="MCT4370977.1"/>
    </source>
</evidence>
<comment type="subcellular location">
    <subcellularLocation>
        <location evidence="1">Cell inner membrane</location>
        <topology evidence="1">Multi-pass membrane protein</topology>
    </subcellularLocation>
    <subcellularLocation>
        <location evidence="9">Cell membrane</location>
        <topology evidence="9">Multi-pass membrane protein</topology>
    </subcellularLocation>
</comment>